<name>A0A8H4PFA0_9HYPO</name>
<organism evidence="11 12">
    <name type="scientific">Fusarium albosuccineum</name>
    <dbReference type="NCBI Taxonomy" id="1237068"/>
    <lineage>
        <taxon>Eukaryota</taxon>
        <taxon>Fungi</taxon>
        <taxon>Dikarya</taxon>
        <taxon>Ascomycota</taxon>
        <taxon>Pezizomycotina</taxon>
        <taxon>Sordariomycetes</taxon>
        <taxon>Hypocreomycetidae</taxon>
        <taxon>Hypocreales</taxon>
        <taxon>Nectriaceae</taxon>
        <taxon>Fusarium</taxon>
        <taxon>Fusarium decemcellulare species complex</taxon>
    </lineage>
</organism>
<evidence type="ECO:0000256" key="9">
    <source>
        <dbReference type="ARBA" id="ARBA00023180"/>
    </source>
</evidence>
<dbReference type="EMBL" id="JAADYS010000751">
    <property type="protein sequence ID" value="KAF4467401.1"/>
    <property type="molecule type" value="Genomic_DNA"/>
</dbReference>
<comment type="subcellular location">
    <subcellularLocation>
        <location evidence="1">Membrane</location>
        <topology evidence="1">Single-pass type II membrane protein</topology>
    </subcellularLocation>
</comment>
<evidence type="ECO:0000256" key="4">
    <source>
        <dbReference type="ARBA" id="ARBA00022679"/>
    </source>
</evidence>
<evidence type="ECO:0000256" key="1">
    <source>
        <dbReference type="ARBA" id="ARBA00004606"/>
    </source>
</evidence>
<evidence type="ECO:0000313" key="12">
    <source>
        <dbReference type="Proteomes" id="UP000554235"/>
    </source>
</evidence>
<comment type="similarity">
    <text evidence="2">Belongs to the MNN1/MNT family.</text>
</comment>
<keyword evidence="9" id="KW-0325">Glycoprotein</keyword>
<reference evidence="11 12" key="1">
    <citation type="submission" date="2020-01" db="EMBL/GenBank/DDBJ databases">
        <title>Identification and distribution of gene clusters putatively required for synthesis of sphingolipid metabolism inhibitors in phylogenetically diverse species of the filamentous fungus Fusarium.</title>
        <authorList>
            <person name="Kim H.-S."/>
            <person name="Busman M."/>
            <person name="Brown D.W."/>
            <person name="Divon H."/>
            <person name="Uhlig S."/>
            <person name="Proctor R.H."/>
        </authorList>
    </citation>
    <scope>NUCLEOTIDE SEQUENCE [LARGE SCALE GENOMIC DNA]</scope>
    <source>
        <strain evidence="11 12">NRRL 20459</strain>
    </source>
</reference>
<evidence type="ECO:0000256" key="2">
    <source>
        <dbReference type="ARBA" id="ARBA00009105"/>
    </source>
</evidence>
<dbReference type="Pfam" id="PF11051">
    <property type="entry name" value="Mannosyl_trans3"/>
    <property type="match status" value="1"/>
</dbReference>
<comment type="caution">
    <text evidence="11">The sequence shown here is derived from an EMBL/GenBank/DDBJ whole genome shotgun (WGS) entry which is preliminary data.</text>
</comment>
<sequence length="487" mass="55376">MALEQVARVWGHLFRGPRQTLGRLGVFLLASILLLLFVHNGWPTEWRNLEALSEAELANITHAATDFAENTIKPPYKHQFWEAGQRSKQLGRWLSQADKLKSKTKLHVTIEETAQHLFPFLRNPPRKPKTKSPLADLRSSYKPGSQGIVVPVGGGDQSVRFASHLIVSLRNVLGSQLPIQIVYAGDEDLPKDSRDKILSLDKVKDVEFLDIFTVFDDATLKLSDGGWAIKPFAVLASKFEQTILMDADAVFLQKPEVLFHQSASTNKGAYLFHDRLLWQHAFQERHEWWKDQIKEPSSEMNKSLVWTEDYAEECDSGVVVVDKSRVPVLVGLLHVAWQNTYDVREEVTYRLGHGDKESWWLGFELAGSTYEFEAHYGSMIGWGHGSDEENVTQVCSFVIAHLDEKDRLIWYNGSLLKNKRADPEGYKVPEYWMTNGKWHKGRTKDDMSCMTDVEAIHLTEKETRVLGDSIDAARAVDKMLMKDKSAG</sequence>
<dbReference type="GO" id="GO:0000033">
    <property type="term" value="F:alpha-1,3-mannosyltransferase activity"/>
    <property type="evidence" value="ECO:0007669"/>
    <property type="project" value="TreeGrafter"/>
</dbReference>
<dbReference type="InterPro" id="IPR029044">
    <property type="entry name" value="Nucleotide-diphossugar_trans"/>
</dbReference>
<evidence type="ECO:0000256" key="5">
    <source>
        <dbReference type="ARBA" id="ARBA00022692"/>
    </source>
</evidence>
<dbReference type="GO" id="GO:0016020">
    <property type="term" value="C:membrane"/>
    <property type="evidence" value="ECO:0007669"/>
    <property type="project" value="UniProtKB-SubCell"/>
</dbReference>
<dbReference type="SUPFAM" id="SSF53448">
    <property type="entry name" value="Nucleotide-diphospho-sugar transferases"/>
    <property type="match status" value="1"/>
</dbReference>
<accession>A0A8H4PFA0</accession>
<feature type="transmembrane region" description="Helical" evidence="10">
    <location>
        <begin position="21"/>
        <end position="42"/>
    </location>
</feature>
<protein>
    <submittedName>
        <fullName evidence="11">MNT3-alpha-13-mannosyltransferase</fullName>
    </submittedName>
</protein>
<evidence type="ECO:0000313" key="11">
    <source>
        <dbReference type="EMBL" id="KAF4467401.1"/>
    </source>
</evidence>
<dbReference type="Proteomes" id="UP000554235">
    <property type="component" value="Unassembled WGS sequence"/>
</dbReference>
<dbReference type="AlphaFoldDB" id="A0A8H4PFA0"/>
<keyword evidence="3 11" id="KW-0328">Glycosyltransferase</keyword>
<dbReference type="PANTHER" id="PTHR31392">
    <property type="entry name" value="ALPHA-1,3-MANNOSYLTRANSFERASE MNN1-RELATED"/>
    <property type="match status" value="1"/>
</dbReference>
<evidence type="ECO:0000256" key="10">
    <source>
        <dbReference type="SAM" id="Phobius"/>
    </source>
</evidence>
<keyword evidence="5 10" id="KW-0812">Transmembrane</keyword>
<keyword evidence="12" id="KW-1185">Reference proteome</keyword>
<dbReference type="InterPro" id="IPR022751">
    <property type="entry name" value="Alpha_mannosyltransferase"/>
</dbReference>
<evidence type="ECO:0000256" key="3">
    <source>
        <dbReference type="ARBA" id="ARBA00022676"/>
    </source>
</evidence>
<proteinExistence type="inferred from homology"/>
<evidence type="ECO:0000256" key="6">
    <source>
        <dbReference type="ARBA" id="ARBA00022968"/>
    </source>
</evidence>
<dbReference type="GO" id="GO:0005794">
    <property type="term" value="C:Golgi apparatus"/>
    <property type="evidence" value="ECO:0007669"/>
    <property type="project" value="TreeGrafter"/>
</dbReference>
<keyword evidence="6" id="KW-0735">Signal-anchor</keyword>
<gene>
    <name evidence="11" type="ORF">FALBO_5726</name>
</gene>
<evidence type="ECO:0000256" key="8">
    <source>
        <dbReference type="ARBA" id="ARBA00023136"/>
    </source>
</evidence>
<keyword evidence="7 10" id="KW-1133">Transmembrane helix</keyword>
<dbReference type="GO" id="GO:0006493">
    <property type="term" value="P:protein O-linked glycosylation"/>
    <property type="evidence" value="ECO:0007669"/>
    <property type="project" value="TreeGrafter"/>
</dbReference>
<dbReference type="PANTHER" id="PTHR31392:SF1">
    <property type="entry name" value="ALPHA-1,3-MANNOSYLTRANSFERASE MNN1-RELATED"/>
    <property type="match status" value="1"/>
</dbReference>
<keyword evidence="8 10" id="KW-0472">Membrane</keyword>
<keyword evidence="4 11" id="KW-0808">Transferase</keyword>
<evidence type="ECO:0000256" key="7">
    <source>
        <dbReference type="ARBA" id="ARBA00022989"/>
    </source>
</evidence>
<dbReference type="OrthoDB" id="430354at2759"/>